<dbReference type="PANTHER" id="PTHR33909">
    <property type="entry name" value="SEC TRANSLOCON ACCESSORY COMPLEX SUBUNIT YAJC"/>
    <property type="match status" value="1"/>
</dbReference>
<evidence type="ECO:0000256" key="6">
    <source>
        <dbReference type="ARBA" id="ARBA00022989"/>
    </source>
</evidence>
<sequence>MLTDLALRLSTALAPAPDGAPNTEGHAAIMILFYGGLFAIFYFLLIRPQTKRSKETQTMQAGLSKGDSVITSSGIYGSVHKIKDDIVTLQIADNVRVKFQLSAISSRVRESETKKSDE</sequence>
<organism evidence="10">
    <name type="scientific">hydrothermal vent metagenome</name>
    <dbReference type="NCBI Taxonomy" id="652676"/>
    <lineage>
        <taxon>unclassified sequences</taxon>
        <taxon>metagenomes</taxon>
        <taxon>ecological metagenomes</taxon>
    </lineage>
</organism>
<name>A0A3B1BZF7_9ZZZZ</name>
<evidence type="ECO:0000256" key="3">
    <source>
        <dbReference type="ARBA" id="ARBA00022475"/>
    </source>
</evidence>
<keyword evidence="5" id="KW-0653">Protein transport</keyword>
<keyword evidence="2" id="KW-0813">Transport</keyword>
<evidence type="ECO:0000256" key="2">
    <source>
        <dbReference type="ARBA" id="ARBA00022448"/>
    </source>
</evidence>
<dbReference type="PRINTS" id="PR01853">
    <property type="entry name" value="YAJCTRNLCASE"/>
</dbReference>
<gene>
    <name evidence="10" type="ORF">MNBD_NITROSPINAE03-770</name>
</gene>
<dbReference type="AlphaFoldDB" id="A0A3B1BZF7"/>
<dbReference type="PANTHER" id="PTHR33909:SF1">
    <property type="entry name" value="SEC TRANSLOCON ACCESSORY COMPLEX SUBUNIT YAJC"/>
    <property type="match status" value="1"/>
</dbReference>
<evidence type="ECO:0000256" key="7">
    <source>
        <dbReference type="ARBA" id="ARBA00023010"/>
    </source>
</evidence>
<keyword evidence="3" id="KW-1003">Cell membrane</keyword>
<dbReference type="NCBIfam" id="TIGR00739">
    <property type="entry name" value="yajC"/>
    <property type="match status" value="1"/>
</dbReference>
<dbReference type="GO" id="GO:0005886">
    <property type="term" value="C:plasma membrane"/>
    <property type="evidence" value="ECO:0007669"/>
    <property type="project" value="UniProtKB-SubCell"/>
</dbReference>
<evidence type="ECO:0000256" key="9">
    <source>
        <dbReference type="SAM" id="Phobius"/>
    </source>
</evidence>
<evidence type="ECO:0000313" key="10">
    <source>
        <dbReference type="EMBL" id="VAX19881.1"/>
    </source>
</evidence>
<dbReference type="EMBL" id="UOGB01000164">
    <property type="protein sequence ID" value="VAX19881.1"/>
    <property type="molecule type" value="Genomic_DNA"/>
</dbReference>
<keyword evidence="4 9" id="KW-0812">Transmembrane</keyword>
<evidence type="ECO:0000256" key="4">
    <source>
        <dbReference type="ARBA" id="ARBA00022692"/>
    </source>
</evidence>
<keyword evidence="8 9" id="KW-0472">Membrane</keyword>
<dbReference type="GO" id="GO:0015031">
    <property type="term" value="P:protein transport"/>
    <property type="evidence" value="ECO:0007669"/>
    <property type="project" value="UniProtKB-KW"/>
</dbReference>
<reference evidence="10" key="1">
    <citation type="submission" date="2018-06" db="EMBL/GenBank/DDBJ databases">
        <authorList>
            <person name="Zhirakovskaya E."/>
        </authorList>
    </citation>
    <scope>NUCLEOTIDE SEQUENCE</scope>
</reference>
<proteinExistence type="predicted"/>
<protein>
    <submittedName>
        <fullName evidence="10">Protein translocase subunit YajC</fullName>
    </submittedName>
</protein>
<evidence type="ECO:0000256" key="5">
    <source>
        <dbReference type="ARBA" id="ARBA00022927"/>
    </source>
</evidence>
<evidence type="ECO:0000256" key="1">
    <source>
        <dbReference type="ARBA" id="ARBA00004162"/>
    </source>
</evidence>
<keyword evidence="7" id="KW-0811">Translocation</keyword>
<feature type="transmembrane region" description="Helical" evidence="9">
    <location>
        <begin position="27"/>
        <end position="45"/>
    </location>
</feature>
<evidence type="ECO:0000256" key="8">
    <source>
        <dbReference type="ARBA" id="ARBA00023136"/>
    </source>
</evidence>
<dbReference type="InterPro" id="IPR003849">
    <property type="entry name" value="Preprotein_translocase_YajC"/>
</dbReference>
<dbReference type="Pfam" id="PF02699">
    <property type="entry name" value="YajC"/>
    <property type="match status" value="1"/>
</dbReference>
<comment type="subcellular location">
    <subcellularLocation>
        <location evidence="1">Cell membrane</location>
        <topology evidence="1">Single-pass membrane protein</topology>
    </subcellularLocation>
</comment>
<accession>A0A3B1BZF7</accession>
<dbReference type="SMART" id="SM01323">
    <property type="entry name" value="YajC"/>
    <property type="match status" value="1"/>
</dbReference>
<keyword evidence="6 9" id="KW-1133">Transmembrane helix</keyword>